<keyword evidence="2" id="KW-0732">Signal</keyword>
<evidence type="ECO:0000313" key="4">
    <source>
        <dbReference type="Proteomes" id="UP001154078"/>
    </source>
</evidence>
<evidence type="ECO:0000313" key="3">
    <source>
        <dbReference type="EMBL" id="CAH0555364.1"/>
    </source>
</evidence>
<accession>A0A9P0B5H9</accession>
<feature type="transmembrane region" description="Helical" evidence="1">
    <location>
        <begin position="180"/>
        <end position="200"/>
    </location>
</feature>
<sequence>MNRFSLFVFVIVSIVGSLAEVNGASLEGGASLNGNSVEIHGVIEGPRGKYEVEENKEKGVAKFLTKLIFLPITLPIWITKWTFKLIEDIITLKLQIMVMIFHKIYEGFEVIWNLYKKILKGVLDIVAKIGIIKIELIAWMILQIENGIGYILALLTKLKVDFVNISAGITAAMLGVVGKILGVFINLSAAILLVVAKMLLKVHAVLLKLPGVMHFEAILREWGGKITSDIVLSSVFNVLRWNEKIMSITSQSKILTGAHRYMWNIFNAVIGFPWK</sequence>
<feature type="chain" id="PRO_5040290285" evidence="2">
    <location>
        <begin position="20"/>
        <end position="275"/>
    </location>
</feature>
<organism evidence="3 4">
    <name type="scientific">Brassicogethes aeneus</name>
    <name type="common">Rape pollen beetle</name>
    <name type="synonym">Meligethes aeneus</name>
    <dbReference type="NCBI Taxonomy" id="1431903"/>
    <lineage>
        <taxon>Eukaryota</taxon>
        <taxon>Metazoa</taxon>
        <taxon>Ecdysozoa</taxon>
        <taxon>Arthropoda</taxon>
        <taxon>Hexapoda</taxon>
        <taxon>Insecta</taxon>
        <taxon>Pterygota</taxon>
        <taxon>Neoptera</taxon>
        <taxon>Endopterygota</taxon>
        <taxon>Coleoptera</taxon>
        <taxon>Polyphaga</taxon>
        <taxon>Cucujiformia</taxon>
        <taxon>Nitidulidae</taxon>
        <taxon>Meligethinae</taxon>
        <taxon>Brassicogethes</taxon>
    </lineage>
</organism>
<keyword evidence="4" id="KW-1185">Reference proteome</keyword>
<dbReference type="EMBL" id="OV121135">
    <property type="protein sequence ID" value="CAH0555364.1"/>
    <property type="molecule type" value="Genomic_DNA"/>
</dbReference>
<keyword evidence="1" id="KW-1133">Transmembrane helix</keyword>
<dbReference type="AlphaFoldDB" id="A0A9P0B5H9"/>
<keyword evidence="1" id="KW-0812">Transmembrane</keyword>
<dbReference type="Proteomes" id="UP001154078">
    <property type="component" value="Chromosome 4"/>
</dbReference>
<evidence type="ECO:0000256" key="2">
    <source>
        <dbReference type="SAM" id="SignalP"/>
    </source>
</evidence>
<gene>
    <name evidence="3" type="ORF">MELIAE_LOCUS6748</name>
</gene>
<evidence type="ECO:0000256" key="1">
    <source>
        <dbReference type="SAM" id="Phobius"/>
    </source>
</evidence>
<feature type="signal peptide" evidence="2">
    <location>
        <begin position="1"/>
        <end position="19"/>
    </location>
</feature>
<keyword evidence="1" id="KW-0472">Membrane</keyword>
<name>A0A9P0B5H9_BRAAE</name>
<reference evidence="3" key="1">
    <citation type="submission" date="2021-12" db="EMBL/GenBank/DDBJ databases">
        <authorList>
            <person name="King R."/>
        </authorList>
    </citation>
    <scope>NUCLEOTIDE SEQUENCE</scope>
</reference>
<protein>
    <submittedName>
        <fullName evidence="3">Uncharacterized protein</fullName>
    </submittedName>
</protein>
<proteinExistence type="predicted"/>